<dbReference type="UniPathway" id="UPA00232"/>
<sequence>MAVCFCKGVANRIFTTYLVKGARGVLVVRSQTTDVTAGLTVTGESTDRQQERERERTEENQQYEDNIKQKILQASLPFVIQYGWSKNAISAGASTLGYPGVIHGMFPQGGADLVSHFYATCNQELATQLKQAAESTDKTSTKEPQVFVRDAVETRLRMITPYLAQWPQALALMTLPPNVPTALANLLTLVDDICYYAGDRSVDLNWYSRRVALAAIYKMTELYMLQDSSEGHVATWEFLTRRVDEAAQLHSVLLQSETGVAFAQELASATFTTARNILGLQR</sequence>
<comment type="similarity">
    <text evidence="3 8">Belongs to the COQ9 family.</text>
</comment>
<dbReference type="FunFam" id="1.10.357.10:FF:000004">
    <property type="entry name" value="Ubiquinone biosynthesis protein COQ9, mitochondrial"/>
    <property type="match status" value="1"/>
</dbReference>
<protein>
    <recommendedName>
        <fullName evidence="8">Ubiquinone biosynthesis protein</fullName>
    </recommendedName>
</protein>
<evidence type="ECO:0000256" key="4">
    <source>
        <dbReference type="ARBA" id="ARBA00022688"/>
    </source>
</evidence>
<reference evidence="12" key="1">
    <citation type="submission" date="2015-11" db="EMBL/GenBank/DDBJ databases">
        <title>De novo transcriptome assembly of four potential Pierce s Disease insect vectors from Arizona vineyards.</title>
        <authorList>
            <person name="Tassone E.E."/>
        </authorList>
    </citation>
    <scope>NUCLEOTIDE SEQUENCE</scope>
</reference>
<evidence type="ECO:0000256" key="6">
    <source>
        <dbReference type="ARBA" id="ARBA00023121"/>
    </source>
</evidence>
<accession>A0A1B6FSI4</accession>
<dbReference type="InterPro" id="IPR013718">
    <property type="entry name" value="COQ9_C"/>
</dbReference>
<gene>
    <name evidence="12" type="ORF">g.17468</name>
</gene>
<evidence type="ECO:0000313" key="12">
    <source>
        <dbReference type="EMBL" id="JAS53172.1"/>
    </source>
</evidence>
<keyword evidence="6 8" id="KW-0446">Lipid-binding</keyword>
<evidence type="ECO:0000256" key="2">
    <source>
        <dbReference type="ARBA" id="ARBA00004749"/>
    </source>
</evidence>
<evidence type="ECO:0000256" key="9">
    <source>
        <dbReference type="SAM" id="MobiDB-lite"/>
    </source>
</evidence>
<feature type="domain" description="Ubiquinone biosynthesis protein COQ9 HTH" evidence="11">
    <location>
        <begin position="64"/>
        <end position="93"/>
    </location>
</feature>
<dbReference type="AlphaFoldDB" id="A0A1B6FSI4"/>
<dbReference type="InterPro" id="IPR012762">
    <property type="entry name" value="Ubiq_biosynth_COQ9"/>
</dbReference>
<name>A0A1B6FSI4_9HEMI</name>
<dbReference type="PANTHER" id="PTHR21427">
    <property type="entry name" value="UBIQUINONE BIOSYNTHESIS PROTEIN COQ9, MITOCHONDRIAL"/>
    <property type="match status" value="1"/>
</dbReference>
<proteinExistence type="inferred from homology"/>
<evidence type="ECO:0000256" key="1">
    <source>
        <dbReference type="ARBA" id="ARBA00004173"/>
    </source>
</evidence>
<comment type="subcellular location">
    <subcellularLocation>
        <location evidence="1 8">Mitochondrion</location>
    </subcellularLocation>
</comment>
<dbReference type="EMBL" id="GECZ01016597">
    <property type="protein sequence ID" value="JAS53172.1"/>
    <property type="molecule type" value="Transcribed_RNA"/>
</dbReference>
<dbReference type="GO" id="GO:0008289">
    <property type="term" value="F:lipid binding"/>
    <property type="evidence" value="ECO:0007669"/>
    <property type="project" value="UniProtKB-UniRule"/>
</dbReference>
<feature type="compositionally biased region" description="Basic and acidic residues" evidence="9">
    <location>
        <begin position="45"/>
        <end position="59"/>
    </location>
</feature>
<evidence type="ECO:0000256" key="8">
    <source>
        <dbReference type="RuleBase" id="RU366063"/>
    </source>
</evidence>
<dbReference type="GO" id="GO:0005743">
    <property type="term" value="C:mitochondrial inner membrane"/>
    <property type="evidence" value="ECO:0007669"/>
    <property type="project" value="TreeGrafter"/>
</dbReference>
<keyword evidence="4 8" id="KW-0831">Ubiquinone biosynthesis</keyword>
<dbReference type="InterPro" id="IPR048674">
    <property type="entry name" value="COQ9_HTH"/>
</dbReference>
<evidence type="ECO:0000256" key="7">
    <source>
        <dbReference type="ARBA" id="ARBA00023128"/>
    </source>
</evidence>
<dbReference type="PANTHER" id="PTHR21427:SF19">
    <property type="entry name" value="UBIQUINONE BIOSYNTHESIS PROTEIN COQ9, MITOCHONDRIAL"/>
    <property type="match status" value="1"/>
</dbReference>
<evidence type="ECO:0000259" key="11">
    <source>
        <dbReference type="Pfam" id="PF21392"/>
    </source>
</evidence>
<evidence type="ECO:0000259" key="10">
    <source>
        <dbReference type="Pfam" id="PF08511"/>
    </source>
</evidence>
<comment type="pathway">
    <text evidence="2 8">Cofactor biosynthesis; ubiquinone biosynthesis.</text>
</comment>
<evidence type="ECO:0000256" key="3">
    <source>
        <dbReference type="ARBA" id="ARBA00010766"/>
    </source>
</evidence>
<keyword evidence="7 8" id="KW-0496">Mitochondrion</keyword>
<comment type="function">
    <text evidence="8">Membrane-associated protein that warps the membrane surface to access and bind aromatic isoprenes with high specificity, including ubiquinone (CoQ) isoprene intermediates and presents them directly to Coq7, therefore facilitating the Coq7-mediated hydroxylase step. Participates in the biosynthesis of coenzyme Q, also named ubiquinone, an essential lipid-soluble electron transporter for aerobic cellular respiration.</text>
</comment>
<feature type="region of interest" description="Disordered" evidence="9">
    <location>
        <begin position="38"/>
        <end position="64"/>
    </location>
</feature>
<organism evidence="12">
    <name type="scientific">Cuerna arida</name>
    <dbReference type="NCBI Taxonomy" id="1464854"/>
    <lineage>
        <taxon>Eukaryota</taxon>
        <taxon>Metazoa</taxon>
        <taxon>Ecdysozoa</taxon>
        <taxon>Arthropoda</taxon>
        <taxon>Hexapoda</taxon>
        <taxon>Insecta</taxon>
        <taxon>Pterygota</taxon>
        <taxon>Neoptera</taxon>
        <taxon>Paraneoptera</taxon>
        <taxon>Hemiptera</taxon>
        <taxon>Auchenorrhyncha</taxon>
        <taxon>Membracoidea</taxon>
        <taxon>Cicadellidae</taxon>
        <taxon>Cicadellinae</taxon>
        <taxon>Proconiini</taxon>
        <taxon>Cuerna</taxon>
    </lineage>
</organism>
<dbReference type="Pfam" id="PF21392">
    <property type="entry name" value="COQ9_N"/>
    <property type="match status" value="1"/>
</dbReference>
<feature type="domain" description="COQ9 C-terminal" evidence="10">
    <location>
        <begin position="179"/>
        <end position="249"/>
    </location>
</feature>
<evidence type="ECO:0000256" key="5">
    <source>
        <dbReference type="ARBA" id="ARBA00022946"/>
    </source>
</evidence>
<keyword evidence="5" id="KW-0809">Transit peptide</keyword>
<dbReference type="NCBIfam" id="TIGR02396">
    <property type="entry name" value="diverge_rpsU"/>
    <property type="match status" value="1"/>
</dbReference>
<dbReference type="Pfam" id="PF08511">
    <property type="entry name" value="COQ9"/>
    <property type="match status" value="1"/>
</dbReference>
<dbReference type="GO" id="GO:0006744">
    <property type="term" value="P:ubiquinone biosynthetic process"/>
    <property type="evidence" value="ECO:0007669"/>
    <property type="project" value="UniProtKB-UniRule"/>
</dbReference>
<dbReference type="Gene3D" id="1.10.357.10">
    <property type="entry name" value="Tetracycline Repressor, domain 2"/>
    <property type="match status" value="1"/>
</dbReference>